<protein>
    <recommendedName>
        <fullName evidence="3">Spt20-like SEP domain-containing protein</fullName>
    </recommendedName>
</protein>
<dbReference type="SUPFAM" id="SSF141571">
    <property type="entry name" value="Pentapeptide repeat-like"/>
    <property type="match status" value="1"/>
</dbReference>
<reference evidence="4 5" key="2">
    <citation type="submission" date="2016-08" db="EMBL/GenBank/DDBJ databases">
        <title>Pervasive Adenine N6-methylation of Active Genes in Fungi.</title>
        <authorList>
            <consortium name="DOE Joint Genome Institute"/>
            <person name="Mondo S.J."/>
            <person name="Dannebaum R.O."/>
            <person name="Kuo R.C."/>
            <person name="Labutti K."/>
            <person name="Haridas S."/>
            <person name="Kuo A."/>
            <person name="Salamov A."/>
            <person name="Ahrendt S.R."/>
            <person name="Lipzen A."/>
            <person name="Sullivan W."/>
            <person name="Andreopoulos W.B."/>
            <person name="Clum A."/>
            <person name="Lindquist E."/>
            <person name="Daum C."/>
            <person name="Ramamoorthy G.K."/>
            <person name="Gryganskyi A."/>
            <person name="Culley D."/>
            <person name="Magnuson J.K."/>
            <person name="James T.Y."/>
            <person name="O'Malley M.A."/>
            <person name="Stajich J.E."/>
            <person name="Spatafora J.W."/>
            <person name="Visel A."/>
            <person name="Grigoriev I.V."/>
        </authorList>
    </citation>
    <scope>NUCLEOTIDE SEQUENCE [LARGE SCALE GENOMIC DNA]</scope>
    <source>
        <strain evidence="5">finn</strain>
    </source>
</reference>
<feature type="compositionally biased region" description="Polar residues" evidence="2">
    <location>
        <begin position="403"/>
        <end position="417"/>
    </location>
</feature>
<reference evidence="4 5" key="1">
    <citation type="submission" date="2016-08" db="EMBL/GenBank/DDBJ databases">
        <title>Genomes of anaerobic fungi encode conserved fungal cellulosomes for biomass hydrolysis.</title>
        <authorList>
            <consortium name="DOE Joint Genome Institute"/>
            <person name="Haitjema C.H."/>
            <person name="Gilmore S.P."/>
            <person name="Henske J.K."/>
            <person name="Solomon K.V."/>
            <person name="De Groot R."/>
            <person name="Kuo A."/>
            <person name="Mondo S.J."/>
            <person name="Salamov A.A."/>
            <person name="Labutti K."/>
            <person name="Zhao Z."/>
            <person name="Chiniquy J."/>
            <person name="Barry K."/>
            <person name="Brewer H.M."/>
            <person name="Purvine S.O."/>
            <person name="Wright A.T."/>
            <person name="Boxma B."/>
            <person name="Van Alen T."/>
            <person name="Hackstein J.H."/>
            <person name="Baker S.E."/>
            <person name="Grigoriev I.V."/>
            <person name="O'Malley M.A."/>
        </authorList>
    </citation>
    <scope>NUCLEOTIDE SEQUENCE [LARGE SCALE GENOMIC DNA]</scope>
    <source>
        <strain evidence="5">finn</strain>
    </source>
</reference>
<dbReference type="GO" id="GO:0000124">
    <property type="term" value="C:SAGA complex"/>
    <property type="evidence" value="ECO:0007669"/>
    <property type="project" value="InterPro"/>
</dbReference>
<dbReference type="OrthoDB" id="1932706at2759"/>
<proteinExistence type="predicted"/>
<dbReference type="GO" id="GO:0003712">
    <property type="term" value="F:transcription coregulator activity"/>
    <property type="evidence" value="ECO:0007669"/>
    <property type="project" value="InterPro"/>
</dbReference>
<feature type="coiled-coil region" evidence="1">
    <location>
        <begin position="598"/>
        <end position="625"/>
    </location>
</feature>
<dbReference type="AlphaFoldDB" id="A0A1Y1V9J0"/>
<accession>A0A1Y1V9J0</accession>
<comment type="caution">
    <text evidence="4">The sequence shown here is derived from an EMBL/GenBank/DDBJ whole genome shotgun (WGS) entry which is preliminary data.</text>
</comment>
<sequence length="961" mass="108212">MTPIRTLKKRNSSFPLLDKITPSIVINLYANYFTFNNKTFIENLNEHTIPSSLLDVLDKQKCKFYNGNIAVEVRNHCLNDQTELTSAEITRIWLHMTPENLWMDLCLLNERFGHPQWTQDASLEIESKILTSIEKDLCLEPKIEVSKIKNLINYNDCKHNIKKKKRKDKTNEDEEAEKKAQQQQLLLLFSNNKNKKESRSRFNRINFIEEWRKKKVMADSEPLICISSSNKKPNTKVSPTSRTLLHNLNRVVRTLRFENTTRGIKTYTVLNIYELSNGENEAVLRWGTIPNTSINGGLLKYPIGNNAAAEYYIANFIYFYSLTNKLVSDDIDKDKENSYSVIYQPDPTNENGIHSIPTSMLSTIQVKSSINLNSPQTLYSNISSVSNSSSYQYSPHVAKKAKTQSNSKLNSSKSGQTVAPLPNAVNPITFSPVNNPVQTPPNPATSLQQKLQQSQLQKTPLQQTPLQPTQLQSTPLQPTQLQQTQLQLTQLQPTQLQQAQLQQVQLQQAQLQQAQLQQAQLQPTQLQPTQLQQTQLQQTQLLQKNQLQQVQLQQQIQQSQLHLAQLQKPQPHLNQSQVIQLQFQLTHQIQLQKVQLKKLQESEQQQILQQRYQQLQKENAAQTVKTAMEAKAQVPVQGTQTIQNAQVQQLQLQNQSTPPLKATPTIQNKSLSTSATAQVKTNITPSIPTKPINASTTTISTPQITQQSPVNKVTQKIPTAATTVANGIAVTQSTPLMKTPSLPAQPITQQQTQQTTPLLSSQNRVKTTPNIPYKSSPPLNLHQPNTATATAAMNKYYPEGFNANAAAAQAKIISGSPPSMVNNQLKMANMGFMQHQNAGIPTSLLTHQQQLLIQQQLALQQQQNAVPIQLLQGTRGIPQQYAEASLEAYNLQTQKTALEQVRRQQYAAASGIPYPTMTFPPQLNNPNLMGAHTNVQQIYQQLTQSRQAALQHQMDLKNKKK</sequence>
<evidence type="ECO:0000259" key="3">
    <source>
        <dbReference type="Pfam" id="PF12090"/>
    </source>
</evidence>
<organism evidence="4 5">
    <name type="scientific">Piromyces finnis</name>
    <dbReference type="NCBI Taxonomy" id="1754191"/>
    <lineage>
        <taxon>Eukaryota</taxon>
        <taxon>Fungi</taxon>
        <taxon>Fungi incertae sedis</taxon>
        <taxon>Chytridiomycota</taxon>
        <taxon>Chytridiomycota incertae sedis</taxon>
        <taxon>Neocallimastigomycetes</taxon>
        <taxon>Neocallimastigales</taxon>
        <taxon>Neocallimastigaceae</taxon>
        <taxon>Piromyces</taxon>
    </lineage>
</organism>
<dbReference type="InterPro" id="IPR046468">
    <property type="entry name" value="Spt20-like_SEP"/>
</dbReference>
<feature type="region of interest" description="Disordered" evidence="2">
    <location>
        <begin position="753"/>
        <end position="781"/>
    </location>
</feature>
<feature type="compositionally biased region" description="Low complexity" evidence="2">
    <location>
        <begin position="447"/>
        <end position="478"/>
    </location>
</feature>
<evidence type="ECO:0000256" key="2">
    <source>
        <dbReference type="SAM" id="MobiDB-lite"/>
    </source>
</evidence>
<dbReference type="GO" id="GO:0006357">
    <property type="term" value="P:regulation of transcription by RNA polymerase II"/>
    <property type="evidence" value="ECO:0007669"/>
    <property type="project" value="TreeGrafter"/>
</dbReference>
<dbReference type="STRING" id="1754191.A0A1Y1V9J0"/>
<evidence type="ECO:0000256" key="1">
    <source>
        <dbReference type="SAM" id="Coils"/>
    </source>
</evidence>
<feature type="domain" description="Spt20-like SEP" evidence="3">
    <location>
        <begin position="21"/>
        <end position="152"/>
    </location>
</feature>
<dbReference type="Pfam" id="PF12090">
    <property type="entry name" value="Spt20_SEP"/>
    <property type="match status" value="1"/>
</dbReference>
<dbReference type="PANTHER" id="PTHR13526">
    <property type="entry name" value="TRANSCRIPTION FACTOR SPT20 HOMOLOG"/>
    <property type="match status" value="1"/>
</dbReference>
<dbReference type="EMBL" id="MCFH01000021">
    <property type="protein sequence ID" value="ORX50332.1"/>
    <property type="molecule type" value="Genomic_DNA"/>
</dbReference>
<gene>
    <name evidence="4" type="ORF">BCR36DRAFT_412355</name>
</gene>
<keyword evidence="5" id="KW-1185">Reference proteome</keyword>
<name>A0A1Y1V9J0_9FUNG</name>
<feature type="compositionally biased region" description="Polar residues" evidence="2">
    <location>
        <begin position="757"/>
        <end position="770"/>
    </location>
</feature>
<dbReference type="Proteomes" id="UP000193719">
    <property type="component" value="Unassembled WGS sequence"/>
</dbReference>
<evidence type="ECO:0000313" key="5">
    <source>
        <dbReference type="Proteomes" id="UP000193719"/>
    </source>
</evidence>
<feature type="region of interest" description="Disordered" evidence="2">
    <location>
        <begin position="395"/>
        <end position="478"/>
    </location>
</feature>
<evidence type="ECO:0000313" key="4">
    <source>
        <dbReference type="EMBL" id="ORX50332.1"/>
    </source>
</evidence>
<dbReference type="PANTHER" id="PTHR13526:SF8">
    <property type="entry name" value="TRANSCRIPTION FACTOR SPT20 HOMOLOG"/>
    <property type="match status" value="1"/>
</dbReference>
<dbReference type="InterPro" id="IPR021950">
    <property type="entry name" value="Spt20"/>
</dbReference>
<keyword evidence="1" id="KW-0175">Coiled coil</keyword>
<dbReference type="Gene3D" id="2.160.20.80">
    <property type="entry name" value="E3 ubiquitin-protein ligase SopA"/>
    <property type="match status" value="1"/>
</dbReference>